<proteinExistence type="inferred from homology"/>
<evidence type="ECO:0000256" key="2">
    <source>
        <dbReference type="ARBA" id="ARBA00006717"/>
    </source>
</evidence>
<feature type="binding site" evidence="6 8">
    <location>
        <begin position="89"/>
        <end position="92"/>
    </location>
    <ligand>
        <name>substrate</name>
    </ligand>
</feature>
<comment type="similarity">
    <text evidence="2 6">Belongs to the phosphoglycerate mutase family. BPG-dependent PGAM subfamily.</text>
</comment>
<dbReference type="Proteomes" id="UP000516346">
    <property type="component" value="Chromosome"/>
</dbReference>
<dbReference type="Pfam" id="PF00300">
    <property type="entry name" value="His_Phos_1"/>
    <property type="match status" value="1"/>
</dbReference>
<feature type="binding site" evidence="6 8">
    <location>
        <begin position="23"/>
        <end position="24"/>
    </location>
    <ligand>
        <name>substrate</name>
    </ligand>
</feature>
<dbReference type="FunFam" id="3.40.50.1240:FF:000003">
    <property type="entry name" value="2,3-bisphosphoglycerate-dependent phosphoglycerate mutase"/>
    <property type="match status" value="1"/>
</dbReference>
<keyword evidence="4 6" id="KW-0324">Glycolysis</keyword>
<dbReference type="EC" id="5.4.2.11" evidence="6 10"/>
<feature type="binding site" evidence="6 8">
    <location>
        <position position="100"/>
    </location>
    <ligand>
        <name>substrate</name>
    </ligand>
</feature>
<dbReference type="NCBIfam" id="TIGR01258">
    <property type="entry name" value="pgm_1"/>
    <property type="match status" value="1"/>
</dbReference>
<dbReference type="HAMAP" id="MF_01039">
    <property type="entry name" value="PGAM_GpmA"/>
    <property type="match status" value="1"/>
</dbReference>
<dbReference type="UniPathway" id="UPA00109">
    <property type="reaction ID" value="UER00186"/>
</dbReference>
<dbReference type="AlphaFoldDB" id="A0A7H1AZT7"/>
<evidence type="ECO:0000256" key="7">
    <source>
        <dbReference type="PIRSR" id="PIRSR613078-1"/>
    </source>
</evidence>
<dbReference type="PANTHER" id="PTHR11931">
    <property type="entry name" value="PHOSPHOGLYCERATE MUTASE"/>
    <property type="match status" value="1"/>
</dbReference>
<evidence type="ECO:0000313" key="12">
    <source>
        <dbReference type="Proteomes" id="UP000516346"/>
    </source>
</evidence>
<gene>
    <name evidence="6 11" type="primary">gpmA</name>
    <name evidence="11" type="ORF">ICW73_00790</name>
</gene>
<dbReference type="GO" id="GO:0006096">
    <property type="term" value="P:glycolytic process"/>
    <property type="evidence" value="ECO:0007669"/>
    <property type="project" value="UniProtKB-UniRule"/>
</dbReference>
<dbReference type="CDD" id="cd07067">
    <property type="entry name" value="HP_PGM_like"/>
    <property type="match status" value="1"/>
</dbReference>
<dbReference type="InterPro" id="IPR005952">
    <property type="entry name" value="Phosphogly_mut1"/>
</dbReference>
<dbReference type="GO" id="GO:0006094">
    <property type="term" value="P:gluconeogenesis"/>
    <property type="evidence" value="ECO:0007669"/>
    <property type="project" value="UniProtKB-UniRule"/>
</dbReference>
<comment type="pathway">
    <text evidence="6 10">Carbohydrate degradation; glycolysis; pyruvate from D-glyceraldehyde 3-phosphate: step 3/5.</text>
</comment>
<comment type="subunit">
    <text evidence="6">Homodimer.</text>
</comment>
<feature type="active site" description="Tele-phosphohistidine intermediate" evidence="6 7">
    <location>
        <position position="11"/>
    </location>
</feature>
<sequence>MKNIKLVLIRHGESQWNQLNKFTGWHDIKLTTKGKQEAKSSAILLKNKNFFFDLAYTSVLKRAIYTLRYILDELDQSWLSVNKSWRLNERHYGALEGLNKDAVAVKYGIKQVTLWRRSFDVVPPQIKITDKRFPGFNKCYSHLKIKNIPLGESLELTEKRVVPYWKEVIFPQLKKNKNILIVAHGNSLRALMKYLNNINNHDIIDLNIPTAIPIILEFNENYEPIKWYYLK</sequence>
<feature type="site" description="Transition state stabilizer" evidence="6 9">
    <location>
        <position position="184"/>
    </location>
</feature>
<keyword evidence="3 6" id="KW-0312">Gluconeogenesis</keyword>
<protein>
    <recommendedName>
        <fullName evidence="6 10">2,3-bisphosphoglycerate-dependent phosphoglycerate mutase</fullName>
        <shortName evidence="6">BPG-dependent PGAM</shortName>
        <shortName evidence="6">PGAM</shortName>
        <shortName evidence="6">Phosphoglyceromutase</shortName>
        <shortName evidence="6">dPGM</shortName>
        <ecNumber evidence="6 10">5.4.2.11</ecNumber>
    </recommendedName>
</protein>
<dbReference type="GO" id="GO:0004619">
    <property type="term" value="F:phosphoglycerate mutase activity"/>
    <property type="evidence" value="ECO:0007669"/>
    <property type="project" value="UniProtKB-UniRule"/>
</dbReference>
<evidence type="ECO:0000256" key="4">
    <source>
        <dbReference type="ARBA" id="ARBA00023152"/>
    </source>
</evidence>
<evidence type="ECO:0000313" key="11">
    <source>
        <dbReference type="EMBL" id="QNS01992.1"/>
    </source>
</evidence>
<feature type="binding site" evidence="6 8">
    <location>
        <begin position="116"/>
        <end position="117"/>
    </location>
    <ligand>
        <name>substrate</name>
    </ligand>
</feature>
<evidence type="ECO:0000256" key="8">
    <source>
        <dbReference type="PIRSR" id="PIRSR613078-2"/>
    </source>
</evidence>
<dbReference type="InterPro" id="IPR001345">
    <property type="entry name" value="PG/BPGM_mutase_AS"/>
</dbReference>
<dbReference type="PIRSF" id="PIRSF000709">
    <property type="entry name" value="6PFK_2-Ptase"/>
    <property type="match status" value="1"/>
</dbReference>
<reference evidence="11 12" key="1">
    <citation type="submission" date="2020-09" db="EMBL/GenBank/DDBJ databases">
        <title>Genome sequence of the banana aphid, Pentalonia nigronervosa Coquerel (Hemiptera: Aphididae) and its symbionts.</title>
        <authorList>
            <person name="Mathers T.C."/>
            <person name="Mugford S.T."/>
            <person name="Hogenhout S.A."/>
            <person name="Tripathi L."/>
        </authorList>
    </citation>
    <scope>NUCLEOTIDE SEQUENCE [LARGE SCALE GENOMIC DNA]</scope>
    <source>
        <strain evidence="11">Ba4</strain>
    </source>
</reference>
<dbReference type="SUPFAM" id="SSF53254">
    <property type="entry name" value="Phosphoglycerate mutase-like"/>
    <property type="match status" value="1"/>
</dbReference>
<dbReference type="SMART" id="SM00855">
    <property type="entry name" value="PGAM"/>
    <property type="match status" value="1"/>
</dbReference>
<organism evidence="11 12">
    <name type="scientific">Buchnera aphidicola</name>
    <name type="common">Pentalonia nigronervosa</name>
    <dbReference type="NCBI Taxonomy" id="1309793"/>
    <lineage>
        <taxon>Bacteria</taxon>
        <taxon>Pseudomonadati</taxon>
        <taxon>Pseudomonadota</taxon>
        <taxon>Gammaproteobacteria</taxon>
        <taxon>Enterobacterales</taxon>
        <taxon>Erwiniaceae</taxon>
        <taxon>Buchnera</taxon>
    </lineage>
</organism>
<evidence type="ECO:0000256" key="3">
    <source>
        <dbReference type="ARBA" id="ARBA00022432"/>
    </source>
</evidence>
<dbReference type="PROSITE" id="PS00175">
    <property type="entry name" value="PG_MUTASE"/>
    <property type="match status" value="1"/>
</dbReference>
<feature type="binding site" evidence="6 8">
    <location>
        <begin position="10"/>
        <end position="17"/>
    </location>
    <ligand>
        <name>substrate</name>
    </ligand>
</feature>
<evidence type="ECO:0000256" key="6">
    <source>
        <dbReference type="HAMAP-Rule" id="MF_01039"/>
    </source>
</evidence>
<dbReference type="InterPro" id="IPR013078">
    <property type="entry name" value="His_Pase_superF_clade-1"/>
</dbReference>
<dbReference type="NCBIfam" id="NF010713">
    <property type="entry name" value="PRK14115.1"/>
    <property type="match status" value="1"/>
</dbReference>
<name>A0A7H1AZT7_9GAMM</name>
<feature type="active site" description="Proton donor/acceptor" evidence="6 7">
    <location>
        <position position="89"/>
    </location>
</feature>
<feature type="binding site" evidence="6 8">
    <location>
        <begin position="185"/>
        <end position="186"/>
    </location>
    <ligand>
        <name>substrate</name>
    </ligand>
</feature>
<comment type="function">
    <text evidence="6 10">Catalyzes the interconversion of 2-phosphoglycerate and 3-phosphoglycerate.</text>
</comment>
<dbReference type="InterPro" id="IPR029033">
    <property type="entry name" value="His_PPase_superfam"/>
</dbReference>
<feature type="binding site" evidence="6 8">
    <location>
        <position position="62"/>
    </location>
    <ligand>
        <name>substrate</name>
    </ligand>
</feature>
<dbReference type="Gene3D" id="3.40.50.1240">
    <property type="entry name" value="Phosphoglycerate mutase-like"/>
    <property type="match status" value="1"/>
</dbReference>
<accession>A0A7H1AZT7</accession>
<evidence type="ECO:0000256" key="10">
    <source>
        <dbReference type="RuleBase" id="RU004512"/>
    </source>
</evidence>
<comment type="catalytic activity">
    <reaction evidence="1 6 10">
        <text>(2R)-2-phosphoglycerate = (2R)-3-phosphoglycerate</text>
        <dbReference type="Rhea" id="RHEA:15901"/>
        <dbReference type="ChEBI" id="CHEBI:58272"/>
        <dbReference type="ChEBI" id="CHEBI:58289"/>
        <dbReference type="EC" id="5.4.2.11"/>
    </reaction>
</comment>
<dbReference type="EMBL" id="CP061275">
    <property type="protein sequence ID" value="QNS01992.1"/>
    <property type="molecule type" value="Genomic_DNA"/>
</dbReference>
<evidence type="ECO:0000256" key="9">
    <source>
        <dbReference type="PIRSR" id="PIRSR613078-3"/>
    </source>
</evidence>
<evidence type="ECO:0000256" key="5">
    <source>
        <dbReference type="ARBA" id="ARBA00023235"/>
    </source>
</evidence>
<keyword evidence="5 6" id="KW-0413">Isomerase</keyword>
<evidence type="ECO:0000256" key="1">
    <source>
        <dbReference type="ARBA" id="ARBA00000380"/>
    </source>
</evidence>